<dbReference type="AlphaFoldDB" id="A0A4Z1HLK2"/>
<name>A0A4Z1HLK2_9HELO</name>
<feature type="region of interest" description="Disordered" evidence="3">
    <location>
        <begin position="37"/>
        <end position="101"/>
    </location>
</feature>
<feature type="coiled-coil region" evidence="2">
    <location>
        <begin position="115"/>
        <end position="171"/>
    </location>
</feature>
<dbReference type="GO" id="GO:0051286">
    <property type="term" value="C:cell tip"/>
    <property type="evidence" value="ECO:0007669"/>
    <property type="project" value="TreeGrafter"/>
</dbReference>
<dbReference type="GO" id="GO:0006887">
    <property type="term" value="P:exocytosis"/>
    <property type="evidence" value="ECO:0007669"/>
    <property type="project" value="TreeGrafter"/>
</dbReference>
<feature type="domain" description="GDP/GTP exchange factor Sec2 N-terminal" evidence="4">
    <location>
        <begin position="102"/>
        <end position="176"/>
    </location>
</feature>
<dbReference type="PANTHER" id="PTHR14430">
    <property type="entry name" value="RABIN3-RELATED"/>
    <property type="match status" value="1"/>
</dbReference>
<dbReference type="Proteomes" id="UP000297452">
    <property type="component" value="Unassembled WGS sequence"/>
</dbReference>
<gene>
    <name evidence="5" type="ORF">BOTNAR_0410g00030</name>
</gene>
<proteinExistence type="predicted"/>
<dbReference type="Gene3D" id="6.10.140.910">
    <property type="match status" value="1"/>
</dbReference>
<keyword evidence="6" id="KW-1185">Reference proteome</keyword>
<dbReference type="SUPFAM" id="SSF144284">
    <property type="entry name" value="Sec2 N-terminal region"/>
    <property type="match status" value="1"/>
</dbReference>
<feature type="compositionally biased region" description="Polar residues" evidence="3">
    <location>
        <begin position="39"/>
        <end position="55"/>
    </location>
</feature>
<dbReference type="InterPro" id="IPR009449">
    <property type="entry name" value="Sec2_N"/>
</dbReference>
<dbReference type="EMBL" id="PQXJ01000410">
    <property type="protein sequence ID" value="TGO49979.1"/>
    <property type="molecule type" value="Genomic_DNA"/>
</dbReference>
<accession>A0A4Z1HLK2</accession>
<organism evidence="5 6">
    <name type="scientific">Botryotinia narcissicola</name>
    <dbReference type="NCBI Taxonomy" id="278944"/>
    <lineage>
        <taxon>Eukaryota</taxon>
        <taxon>Fungi</taxon>
        <taxon>Dikarya</taxon>
        <taxon>Ascomycota</taxon>
        <taxon>Pezizomycotina</taxon>
        <taxon>Leotiomycetes</taxon>
        <taxon>Helotiales</taxon>
        <taxon>Sclerotiniaceae</taxon>
        <taxon>Botryotinia</taxon>
    </lineage>
</organism>
<keyword evidence="1 2" id="KW-0175">Coiled coil</keyword>
<evidence type="ECO:0000256" key="2">
    <source>
        <dbReference type="SAM" id="Coils"/>
    </source>
</evidence>
<evidence type="ECO:0000313" key="5">
    <source>
        <dbReference type="EMBL" id="TGO49979.1"/>
    </source>
</evidence>
<dbReference type="GO" id="GO:0070319">
    <property type="term" value="C:Golgi to plasma membrane transport vesicle"/>
    <property type="evidence" value="ECO:0007669"/>
    <property type="project" value="TreeGrafter"/>
</dbReference>
<evidence type="ECO:0000256" key="1">
    <source>
        <dbReference type="ARBA" id="ARBA00023054"/>
    </source>
</evidence>
<dbReference type="Pfam" id="PF06428">
    <property type="entry name" value="Sec2p"/>
    <property type="match status" value="1"/>
</dbReference>
<comment type="caution">
    <text evidence="5">The sequence shown here is derived from an EMBL/GenBank/DDBJ whole genome shotgun (WGS) entry which is preliminary data.</text>
</comment>
<evidence type="ECO:0000256" key="3">
    <source>
        <dbReference type="SAM" id="MobiDB-lite"/>
    </source>
</evidence>
<reference evidence="5 6" key="1">
    <citation type="submission" date="2017-12" db="EMBL/GenBank/DDBJ databases">
        <title>Comparative genomics of Botrytis spp.</title>
        <authorList>
            <person name="Valero-Jimenez C.A."/>
            <person name="Tapia P."/>
            <person name="Veloso J."/>
            <person name="Silva-Moreno E."/>
            <person name="Staats M."/>
            <person name="Valdes J.H."/>
            <person name="Van Kan J.A.L."/>
        </authorList>
    </citation>
    <scope>NUCLEOTIDE SEQUENCE [LARGE SCALE GENOMIC DNA]</scope>
    <source>
        <strain evidence="5 6">MUCL2120</strain>
    </source>
</reference>
<protein>
    <recommendedName>
        <fullName evidence="4">GDP/GTP exchange factor Sec2 N-terminal domain-containing protein</fullName>
    </recommendedName>
</protein>
<feature type="region of interest" description="Disordered" evidence="3">
    <location>
        <begin position="1"/>
        <end position="20"/>
    </location>
</feature>
<evidence type="ECO:0000313" key="6">
    <source>
        <dbReference type="Proteomes" id="UP000297452"/>
    </source>
</evidence>
<sequence length="257" mass="28829">MAQTSGIESACPNCGMALPHSMDKWADYEDEIQSLKRANYQQTTEPQRATTPTQGHTEDRLGSPSRFSYLPVQNRLSSLLSRKSTPNLQAQQPPTPPTPSTTELVAALTREQGLRQAAEGKLNESSVELEELTAQLFTQANEMVATERKARAKLEERVEILERRDGEKRKRLERLEGAVQRIERDKTTRSTDYGKGATELCAYAAESRSFESYKIIPRERTIYQPRDIFGSNNGTDIKVSIPFPTSEVPSHRATATK</sequence>
<dbReference type="GO" id="GO:0005085">
    <property type="term" value="F:guanyl-nucleotide exchange factor activity"/>
    <property type="evidence" value="ECO:0007669"/>
    <property type="project" value="InterPro"/>
</dbReference>
<dbReference type="STRING" id="278944.A0A4Z1HLK2"/>
<feature type="compositionally biased region" description="Polar residues" evidence="3">
    <location>
        <begin position="74"/>
        <end position="84"/>
    </location>
</feature>
<dbReference type="InterPro" id="IPR040351">
    <property type="entry name" value="RAB3IL/RAB3IP/Sec2"/>
</dbReference>
<dbReference type="PANTHER" id="PTHR14430:SF4">
    <property type="entry name" value="GDP_GTP EXCHANGE FACTOR SEC2 N-TERMINAL DOMAIN-CONTAINING PROTEIN"/>
    <property type="match status" value="1"/>
</dbReference>
<dbReference type="OrthoDB" id="5560525at2759"/>
<evidence type="ECO:0000259" key="4">
    <source>
        <dbReference type="Pfam" id="PF06428"/>
    </source>
</evidence>